<feature type="compositionally biased region" description="Basic and acidic residues" evidence="1">
    <location>
        <begin position="1481"/>
        <end position="1497"/>
    </location>
</feature>
<evidence type="ECO:0000313" key="3">
    <source>
        <dbReference type="Proteomes" id="UP000521872"/>
    </source>
</evidence>
<feature type="compositionally biased region" description="Low complexity" evidence="1">
    <location>
        <begin position="400"/>
        <end position="413"/>
    </location>
</feature>
<feature type="region of interest" description="Disordered" evidence="1">
    <location>
        <begin position="648"/>
        <end position="673"/>
    </location>
</feature>
<accession>A0A8H4VJM1</accession>
<evidence type="ECO:0000256" key="1">
    <source>
        <dbReference type="SAM" id="MobiDB-lite"/>
    </source>
</evidence>
<feature type="compositionally biased region" description="Gly residues" evidence="1">
    <location>
        <begin position="1639"/>
        <end position="1651"/>
    </location>
</feature>
<comment type="caution">
    <text evidence="2">The sequence shown here is derived from an EMBL/GenBank/DDBJ whole genome shotgun (WGS) entry which is preliminary data.</text>
</comment>
<feature type="compositionally biased region" description="Basic residues" evidence="1">
    <location>
        <begin position="1290"/>
        <end position="1301"/>
    </location>
</feature>
<name>A0A8H4VJM1_9AGAR</name>
<feature type="compositionally biased region" description="Polar residues" evidence="1">
    <location>
        <begin position="582"/>
        <end position="592"/>
    </location>
</feature>
<feature type="region of interest" description="Disordered" evidence="1">
    <location>
        <begin position="1387"/>
        <end position="1505"/>
    </location>
</feature>
<feature type="compositionally biased region" description="Polar residues" evidence="1">
    <location>
        <begin position="1431"/>
        <end position="1447"/>
    </location>
</feature>
<feature type="compositionally biased region" description="Polar residues" evidence="1">
    <location>
        <begin position="276"/>
        <end position="294"/>
    </location>
</feature>
<feature type="compositionally biased region" description="Basic residues" evidence="1">
    <location>
        <begin position="1124"/>
        <end position="1137"/>
    </location>
</feature>
<feature type="compositionally biased region" description="Low complexity" evidence="1">
    <location>
        <begin position="321"/>
        <end position="340"/>
    </location>
</feature>
<feature type="region of interest" description="Disordered" evidence="1">
    <location>
        <begin position="320"/>
        <end position="360"/>
    </location>
</feature>
<feature type="compositionally biased region" description="Low complexity" evidence="1">
    <location>
        <begin position="627"/>
        <end position="636"/>
    </location>
</feature>
<feature type="compositionally biased region" description="Pro residues" evidence="1">
    <location>
        <begin position="414"/>
        <end position="429"/>
    </location>
</feature>
<gene>
    <name evidence="2" type="ORF">D9613_010479</name>
</gene>
<sequence length="1774" mass="193716">MSETTSSPSVHVHSISSSSSFSSADSGPHSEPTSDEQPDLGAFTTVLREWTHLQPPPRIPVQIHSATSSTTSTYQPEQSTIGSDMYSRTQRSRNFSERTGPSRISSFTRPPSSSAQPEGSTVWNHAPIASYLYSQTPSNDIEEEDEDASRNDLATPSSPNSALTIEIASEVDFPSVNGSSEHLAEQVIELPVPVGSDGQRLDSRETAHPEDLEETGGSSSLTSRDYVRPYSDVDSALSTSRPDSESLHLQSQAGAPTNTSAASSSDSLFIPPLPSTVATAIPTSSSQSLQSNNPHVAHSLSTSTSTATTAFLRPITSRTVSDSSYATNTSASSSDLSLLSQRIPESPPESDQERQPTTAVRVPASFSSLELPHPSTYVPSTHSPPQDALLRAERLLQPSGVSQISSISSNASPLPNPYSPSPSHPPELIMPPNAISHQGAVGQLDPSHQDWHPSELLRDVVNDYTPDRTPSETISAEPRRRSREFVPVNDDEIDIVGPPTYGPGYPKDAGSNSVEARYVADARAENAIAGPSSQRIAYPTPHIEEDEAEEQNEDPSYSYQYPIAHTPRTYAQAMTPRGPPLQTESRSTQFDLSSRLPENDYSMQSGASQQAPRLQPESRPRPTIMTQSSSAPQAPAADLYSRHSYYYPNTQNTTTSTIPTDISTPSTFTDPPAMQIHHTYPHSLLGLHALPASLVSPGPEEVPGFDFTTEQSSSRNNASFTEHEPIVESDTTSDTSNTENIIDPELPSLGYLDEALRFIAAERERWSALRDAPAQRTVDTSAEDRDSAIGSGEDVEGGEGEVEWRRLGDEKDQEPEQTVTKRRRRRKRPSRAHPPSMPSTGAEQEQFSSSVGESISVGASPKKSRRSKVSSATATSLEGKMTARPPEKPFLVPPPATPSVVTILRRPVEIKSQSSTQGDSAFDSENDGGKTPTNGAEGVAGASMTIHVRESSPPNLTGKKGKRVGRREREREKLKKDMQKEMSKEGGSEEEDSEEDEIGVNFDYVDELDAEDDSPLEESVEDQEDQGENDSISNLPLLRPPRRRHVRRRRRAADTVYIHSIFGMEQGAYKSIPASPKRLELDLEDVGEESRDFSIGNVPVDKPKAQDDSEIFDARPSGRVVGEKKKRTRSRRLRSLSHAKSDPQLRQESNSTTEAGKLVDDLEITASIKARKDQKTAAQQDDDIDILDLDRTQFQKLISASSATGSRMLLLNQQRKSETPAQQTSSNTKRGRIISLARKLVQLFPEQQEELGKVIARLERQYPKQKTRGDELSNAGGVPQQQSPSTAPGLKRKKSKKKSGHARTASEGTGGEGMEYEDDSIDSGVGGFLRNMHRQPAEHDDDDEEEIDPRGRPPKKGDVLIHVFIDHSNILIGLLSHLKRHPPQRKLAGKSHHLLTGPTAKPSTSVTSNATQDQASTFALVKPTRSRPLTIPTNREAASSRSLQTHNPDTEGGSHPIALPSFATPSRSLPAAPGLASYMPPRDDSQSPDIQRHKDIESDGNDYADESADIFHPDSLIFGSSHRTKEKRIMKHLWHAALTLILERGRPITRRVVVTSSPLYQPMDTIERLGYELRVFIRVPDFGDGMDRERFRERHSSSKSNSNSGKAAQHIGSGDAFSSPQKGSHVRRISGDYSAESGSGDGSGSGGGGKGSNYSSNTPNAKIKYREQGVDELLQLKLHQALAATDYVPEGSTIVLATGDGNVGQFNEDGFLGPVRTALKRGWRVELYAWEDGLSRSWRREFGAGSEWGRRGMFRVIGMEQFANSLLEASEWST</sequence>
<protein>
    <submittedName>
        <fullName evidence="2">Uncharacterized protein</fullName>
    </submittedName>
</protein>
<feature type="compositionally biased region" description="Basic residues" evidence="1">
    <location>
        <begin position="820"/>
        <end position="831"/>
    </location>
</feature>
<feature type="compositionally biased region" description="Polar residues" evidence="1">
    <location>
        <begin position="236"/>
        <end position="267"/>
    </location>
</feature>
<dbReference type="EMBL" id="JAACJL010000059">
    <property type="protein sequence ID" value="KAF4610305.1"/>
    <property type="molecule type" value="Genomic_DNA"/>
</dbReference>
<organism evidence="2 3">
    <name type="scientific">Agrocybe pediades</name>
    <dbReference type="NCBI Taxonomy" id="84607"/>
    <lineage>
        <taxon>Eukaryota</taxon>
        <taxon>Fungi</taxon>
        <taxon>Dikarya</taxon>
        <taxon>Basidiomycota</taxon>
        <taxon>Agaricomycotina</taxon>
        <taxon>Agaricomycetes</taxon>
        <taxon>Agaricomycetidae</taxon>
        <taxon>Agaricales</taxon>
        <taxon>Agaricineae</taxon>
        <taxon>Strophariaceae</taxon>
        <taxon>Agrocybe</taxon>
    </lineage>
</organism>
<feature type="compositionally biased region" description="Polar residues" evidence="1">
    <location>
        <begin position="64"/>
        <end position="123"/>
    </location>
</feature>
<feature type="region of interest" description="Disordered" evidence="1">
    <location>
        <begin position="175"/>
        <end position="306"/>
    </location>
</feature>
<keyword evidence="3" id="KW-1185">Reference proteome</keyword>
<feature type="region of interest" description="Disordered" evidence="1">
    <location>
        <begin position="1590"/>
        <end position="1660"/>
    </location>
</feature>
<evidence type="ECO:0000313" key="2">
    <source>
        <dbReference type="EMBL" id="KAF4610305.1"/>
    </source>
</evidence>
<feature type="compositionally biased region" description="Polar residues" evidence="1">
    <location>
        <begin position="601"/>
        <end position="612"/>
    </location>
</feature>
<feature type="compositionally biased region" description="Low complexity" evidence="1">
    <location>
        <begin position="1"/>
        <end position="30"/>
    </location>
</feature>
<feature type="region of interest" description="Disordered" evidence="1">
    <location>
        <begin position="571"/>
        <end position="636"/>
    </location>
</feature>
<feature type="compositionally biased region" description="Polar residues" evidence="1">
    <location>
        <begin position="152"/>
        <end position="163"/>
    </location>
</feature>
<feature type="compositionally biased region" description="Basic and acidic residues" evidence="1">
    <location>
        <begin position="199"/>
        <end position="210"/>
    </location>
</feature>
<proteinExistence type="predicted"/>
<feature type="compositionally biased region" description="Acidic residues" evidence="1">
    <location>
        <begin position="988"/>
        <end position="1028"/>
    </location>
</feature>
<feature type="compositionally biased region" description="Low complexity" evidence="1">
    <location>
        <begin position="648"/>
        <end position="672"/>
    </location>
</feature>
<feature type="compositionally biased region" description="Low complexity" evidence="1">
    <location>
        <begin position="728"/>
        <end position="741"/>
    </location>
</feature>
<reference evidence="2 3" key="1">
    <citation type="submission" date="2019-12" db="EMBL/GenBank/DDBJ databases">
        <authorList>
            <person name="Floudas D."/>
            <person name="Bentzer J."/>
            <person name="Ahren D."/>
            <person name="Johansson T."/>
            <person name="Persson P."/>
            <person name="Tunlid A."/>
        </authorList>
    </citation>
    <scope>NUCLEOTIDE SEQUENCE [LARGE SCALE GENOMIC DNA]</scope>
    <source>
        <strain evidence="2 3">CBS 102.39</strain>
    </source>
</reference>
<feature type="region of interest" description="Disordered" evidence="1">
    <location>
        <begin position="700"/>
        <end position="745"/>
    </location>
</feature>
<feature type="compositionally biased region" description="Polar residues" evidence="1">
    <location>
        <begin position="838"/>
        <end position="853"/>
    </location>
</feature>
<feature type="compositionally biased region" description="Polar residues" evidence="1">
    <location>
        <begin position="708"/>
        <end position="720"/>
    </location>
</feature>
<feature type="region of interest" description="Disordered" evidence="1">
    <location>
        <begin position="1090"/>
        <end position="1157"/>
    </location>
</feature>
<feature type="compositionally biased region" description="Polar residues" evidence="1">
    <location>
        <begin position="1401"/>
        <end position="1417"/>
    </location>
</feature>
<feature type="compositionally biased region" description="Basic residues" evidence="1">
    <location>
        <begin position="1040"/>
        <end position="1050"/>
    </location>
</feature>
<dbReference type="CDD" id="cd18724">
    <property type="entry name" value="PIN_LabA-like"/>
    <property type="match status" value="1"/>
</dbReference>
<feature type="region of interest" description="Disordered" evidence="1">
    <location>
        <begin position="1"/>
        <end position="163"/>
    </location>
</feature>
<feature type="region of interest" description="Disordered" evidence="1">
    <location>
        <begin position="400"/>
        <end position="446"/>
    </location>
</feature>
<feature type="compositionally biased region" description="Basic and acidic residues" evidence="1">
    <location>
        <begin position="967"/>
        <end position="987"/>
    </location>
</feature>
<dbReference type="Proteomes" id="UP000521872">
    <property type="component" value="Unassembled WGS sequence"/>
</dbReference>
<feature type="region of interest" description="Disordered" evidence="1">
    <location>
        <begin position="1265"/>
        <end position="1355"/>
    </location>
</feature>
<feature type="region of interest" description="Disordered" evidence="1">
    <location>
        <begin position="768"/>
        <end position="1050"/>
    </location>
</feature>